<accession>I4EJE4</accession>
<dbReference type="Gene3D" id="3.30.1330.70">
    <property type="entry name" value="Holliday junction resolvase RusA"/>
    <property type="match status" value="1"/>
</dbReference>
<keyword evidence="2" id="KW-1185">Reference proteome</keyword>
<sequence>MIWTLYLDGFERYEMGGQKDLDNYLKPLIDAIKGPDALLVDDALIQTLTVTWIDTTADPHFTLEITSLDPLAFLPKPIELWEMPDGLYYPFSAMNRTVKGLVPFTMEQRKLLARGMFGTTSVKAAFRSALRNKGTDPRATYYETMPFHPIGRGYPIAFAKRSELSMVSMVEWRQLYTTDELDEMDSHAAALRHDFERITSPANGADS</sequence>
<dbReference type="InterPro" id="IPR036614">
    <property type="entry name" value="RusA-like_sf"/>
</dbReference>
<dbReference type="AlphaFoldDB" id="I4EJE4"/>
<dbReference type="EMBL" id="CAGS01000332">
    <property type="protein sequence ID" value="CCF84806.1"/>
    <property type="molecule type" value="Genomic_DNA"/>
</dbReference>
<dbReference type="GO" id="GO:0000287">
    <property type="term" value="F:magnesium ion binding"/>
    <property type="evidence" value="ECO:0007669"/>
    <property type="project" value="InterPro"/>
</dbReference>
<name>I4EJE4_9BACT</name>
<comment type="caution">
    <text evidence="1">The sequence shown here is derived from an EMBL/GenBank/DDBJ whole genome shotgun (WGS) entry which is preliminary data.</text>
</comment>
<dbReference type="RefSeq" id="WP_008479252.1">
    <property type="nucleotide sequence ID" value="NZ_CAGS01000332.1"/>
</dbReference>
<dbReference type="GO" id="GO:0006310">
    <property type="term" value="P:DNA recombination"/>
    <property type="evidence" value="ECO:0007669"/>
    <property type="project" value="InterPro"/>
</dbReference>
<organism evidence="1 2">
    <name type="scientific">Nitrolancea hollandica Lb</name>
    <dbReference type="NCBI Taxonomy" id="1129897"/>
    <lineage>
        <taxon>Bacteria</taxon>
        <taxon>Pseudomonadati</taxon>
        <taxon>Thermomicrobiota</taxon>
        <taxon>Thermomicrobia</taxon>
        <taxon>Sphaerobacterales</taxon>
        <taxon>Sphaerobacterineae</taxon>
        <taxon>Sphaerobacteraceae</taxon>
        <taxon>Nitrolancea</taxon>
    </lineage>
</organism>
<proteinExistence type="predicted"/>
<dbReference type="SUPFAM" id="SSF103084">
    <property type="entry name" value="Holliday junction resolvase RusA"/>
    <property type="match status" value="1"/>
</dbReference>
<evidence type="ECO:0000313" key="2">
    <source>
        <dbReference type="Proteomes" id="UP000004221"/>
    </source>
</evidence>
<dbReference type="Proteomes" id="UP000004221">
    <property type="component" value="Unassembled WGS sequence"/>
</dbReference>
<reference evidence="1 2" key="1">
    <citation type="journal article" date="2012" name="ISME J.">
        <title>Nitrification expanded: discovery, physiology and genomics of a nitrite-oxidizing bacterium from the phylum Chloroflexi.</title>
        <authorList>
            <person name="Sorokin D.Y."/>
            <person name="Lucker S."/>
            <person name="Vejmelkova D."/>
            <person name="Kostrikina N.A."/>
            <person name="Kleerebezem R."/>
            <person name="Rijpstra W.I."/>
            <person name="Damste J.S."/>
            <person name="Le Paslier D."/>
            <person name="Muyzer G."/>
            <person name="Wagner M."/>
            <person name="van Loosdrecht M.C."/>
            <person name="Daims H."/>
        </authorList>
    </citation>
    <scope>NUCLEOTIDE SEQUENCE [LARGE SCALE GENOMIC DNA]</scope>
    <source>
        <strain evidence="2">none</strain>
    </source>
</reference>
<dbReference type="GO" id="GO:0006281">
    <property type="term" value="P:DNA repair"/>
    <property type="evidence" value="ECO:0007669"/>
    <property type="project" value="InterPro"/>
</dbReference>
<evidence type="ECO:0000313" key="1">
    <source>
        <dbReference type="EMBL" id="CCF84806.1"/>
    </source>
</evidence>
<gene>
    <name evidence="1" type="ORF">NITHO_3980005</name>
</gene>
<protein>
    <submittedName>
        <fullName evidence="1">Uncharacterized protein</fullName>
    </submittedName>
</protein>